<gene>
    <name evidence="1" type="ORF">TRAPUB_11017</name>
</gene>
<dbReference type="GO" id="GO:0005739">
    <property type="term" value="C:mitochondrion"/>
    <property type="evidence" value="ECO:0007669"/>
    <property type="project" value="TreeGrafter"/>
</dbReference>
<keyword evidence="1" id="KW-0830">Ubiquinone</keyword>
<dbReference type="SUPFAM" id="SSF51905">
    <property type="entry name" value="FAD/NAD(P)-binding domain"/>
    <property type="match status" value="1"/>
</dbReference>
<name>A0A1M2VXW2_TRAPU</name>
<dbReference type="STRING" id="154538.A0A1M2VXW2"/>
<dbReference type="EMBL" id="MNAD01000488">
    <property type="protein sequence ID" value="OJT12428.1"/>
    <property type="molecule type" value="Genomic_DNA"/>
</dbReference>
<dbReference type="PANTHER" id="PTHR43876:SF7">
    <property type="entry name" value="UBIQUINONE BIOSYNTHESIS MONOOXYGENASE COQ6, MITOCHONDRIAL"/>
    <property type="match status" value="1"/>
</dbReference>
<accession>A0A1M2VXW2</accession>
<keyword evidence="1" id="KW-0560">Oxidoreductase</keyword>
<evidence type="ECO:0000313" key="1">
    <source>
        <dbReference type="EMBL" id="OJT12428.1"/>
    </source>
</evidence>
<dbReference type="Pfam" id="PF05834">
    <property type="entry name" value="Lycopene_cycl"/>
    <property type="match status" value="1"/>
</dbReference>
<organism evidence="1 2">
    <name type="scientific">Trametes pubescens</name>
    <name type="common">White-rot fungus</name>
    <dbReference type="NCBI Taxonomy" id="154538"/>
    <lineage>
        <taxon>Eukaryota</taxon>
        <taxon>Fungi</taxon>
        <taxon>Dikarya</taxon>
        <taxon>Basidiomycota</taxon>
        <taxon>Agaricomycotina</taxon>
        <taxon>Agaricomycetes</taxon>
        <taxon>Polyporales</taxon>
        <taxon>Polyporaceae</taxon>
        <taxon>Trametes</taxon>
    </lineage>
</organism>
<comment type="caution">
    <text evidence="1">The sequence shown here is derived from an EMBL/GenBank/DDBJ whole genome shotgun (WGS) entry which is preliminary data.</text>
</comment>
<sequence length="101" mass="10475">MLRGPARTLRRNVNLINLARSRTASTAVPQESDVVIVGGGPAGLALAGALSSTSSVRTALRVVLVEASDLDKVSNWAPPPGTYSNRVSSITNASQSFLQGE</sequence>
<dbReference type="OrthoDB" id="683240at2759"/>
<keyword evidence="1" id="KW-0503">Monooxygenase</keyword>
<dbReference type="Proteomes" id="UP000184267">
    <property type="component" value="Unassembled WGS sequence"/>
</dbReference>
<evidence type="ECO:0000313" key="2">
    <source>
        <dbReference type="Proteomes" id="UP000184267"/>
    </source>
</evidence>
<reference evidence="1 2" key="1">
    <citation type="submission" date="2016-10" db="EMBL/GenBank/DDBJ databases">
        <title>Genome sequence of the basidiomycete white-rot fungus Trametes pubescens.</title>
        <authorList>
            <person name="Makela M.R."/>
            <person name="Granchi Z."/>
            <person name="Peng M."/>
            <person name="De Vries R.P."/>
            <person name="Grigoriev I."/>
            <person name="Riley R."/>
            <person name="Hilden K."/>
        </authorList>
    </citation>
    <scope>NUCLEOTIDE SEQUENCE [LARGE SCALE GENOMIC DNA]</scope>
    <source>
        <strain evidence="1 2">FBCC735</strain>
    </source>
</reference>
<proteinExistence type="predicted"/>
<dbReference type="InterPro" id="IPR036188">
    <property type="entry name" value="FAD/NAD-bd_sf"/>
</dbReference>
<keyword evidence="2" id="KW-1185">Reference proteome</keyword>
<dbReference type="GO" id="GO:0004497">
    <property type="term" value="F:monooxygenase activity"/>
    <property type="evidence" value="ECO:0007669"/>
    <property type="project" value="UniProtKB-KW"/>
</dbReference>
<dbReference type="Gene3D" id="3.50.50.60">
    <property type="entry name" value="FAD/NAD(P)-binding domain"/>
    <property type="match status" value="1"/>
</dbReference>
<dbReference type="PANTHER" id="PTHR43876">
    <property type="entry name" value="UBIQUINONE BIOSYNTHESIS MONOOXYGENASE COQ6, MITOCHONDRIAL"/>
    <property type="match status" value="1"/>
</dbReference>
<dbReference type="InterPro" id="IPR051205">
    <property type="entry name" value="UbiH/COQ6_monooxygenase"/>
</dbReference>
<dbReference type="AlphaFoldDB" id="A0A1M2VXW2"/>
<protein>
    <submittedName>
        <fullName evidence="1">Ubiquinone biosynthesis monooxygenase COQ6, mitochondrial</fullName>
    </submittedName>
</protein>